<dbReference type="InterPro" id="IPR036390">
    <property type="entry name" value="WH_DNA-bd_sf"/>
</dbReference>
<evidence type="ECO:0000259" key="9">
    <source>
        <dbReference type="Pfam" id="PF02863"/>
    </source>
</evidence>
<reference evidence="10" key="1">
    <citation type="journal article" date="2021" name="PeerJ">
        <title>Extensive microbial diversity within the chicken gut microbiome revealed by metagenomics and culture.</title>
        <authorList>
            <person name="Gilroy R."/>
            <person name="Ravi A."/>
            <person name="Getino M."/>
            <person name="Pursley I."/>
            <person name="Horton D.L."/>
            <person name="Alikhan N.F."/>
            <person name="Baker D."/>
            <person name="Gharbi K."/>
            <person name="Hall N."/>
            <person name="Watson M."/>
            <person name="Adriaenssens E.M."/>
            <person name="Foster-Nyarko E."/>
            <person name="Jarju S."/>
            <person name="Secka A."/>
            <person name="Antonio M."/>
            <person name="Oren A."/>
            <person name="Chaudhuri R.R."/>
            <person name="La Ragione R."/>
            <person name="Hildebrand F."/>
            <person name="Pallen M.J."/>
        </authorList>
    </citation>
    <scope>NUCLEOTIDE SEQUENCE</scope>
    <source>
        <strain evidence="10">ChiW7-2402</strain>
    </source>
</reference>
<comment type="pathway">
    <text evidence="7">Amino-acid biosynthesis; L-arginine biosynthesis [regulation].</text>
</comment>
<dbReference type="SUPFAM" id="SSF55252">
    <property type="entry name" value="C-terminal domain of arginine repressor"/>
    <property type="match status" value="1"/>
</dbReference>
<evidence type="ECO:0000256" key="3">
    <source>
        <dbReference type="ARBA" id="ARBA00022490"/>
    </source>
</evidence>
<dbReference type="GO" id="GO:0003677">
    <property type="term" value="F:DNA binding"/>
    <property type="evidence" value="ECO:0007669"/>
    <property type="project" value="UniProtKB-KW"/>
</dbReference>
<protein>
    <recommendedName>
        <fullName evidence="7">Arginine repressor</fullName>
    </recommendedName>
</protein>
<dbReference type="GO" id="GO:0003700">
    <property type="term" value="F:DNA-binding transcription factor activity"/>
    <property type="evidence" value="ECO:0007669"/>
    <property type="project" value="UniProtKB-UniRule"/>
</dbReference>
<dbReference type="PANTHER" id="PTHR34471:SF1">
    <property type="entry name" value="ARGININE REPRESSOR"/>
    <property type="match status" value="1"/>
</dbReference>
<dbReference type="Pfam" id="PF01316">
    <property type="entry name" value="Arg_repressor"/>
    <property type="match status" value="1"/>
</dbReference>
<dbReference type="Gene3D" id="1.10.10.10">
    <property type="entry name" value="Winged helix-like DNA-binding domain superfamily/Winged helix DNA-binding domain"/>
    <property type="match status" value="1"/>
</dbReference>
<evidence type="ECO:0000259" key="8">
    <source>
        <dbReference type="Pfam" id="PF01316"/>
    </source>
</evidence>
<reference evidence="10" key="2">
    <citation type="submission" date="2021-04" db="EMBL/GenBank/DDBJ databases">
        <authorList>
            <person name="Gilroy R."/>
        </authorList>
    </citation>
    <scope>NUCLEOTIDE SEQUENCE</scope>
    <source>
        <strain evidence="10">ChiW7-2402</strain>
    </source>
</reference>
<feature type="domain" description="Arginine repressor C-terminal" evidence="9">
    <location>
        <begin position="81"/>
        <end position="146"/>
    </location>
</feature>
<evidence type="ECO:0000313" key="11">
    <source>
        <dbReference type="Proteomes" id="UP000824102"/>
    </source>
</evidence>
<dbReference type="InterPro" id="IPR020899">
    <property type="entry name" value="Arg_repress_C"/>
</dbReference>
<dbReference type="AlphaFoldDB" id="A0A9D2JZJ1"/>
<dbReference type="PRINTS" id="PR01467">
    <property type="entry name" value="ARGREPRESSOR"/>
</dbReference>
<evidence type="ECO:0000256" key="2">
    <source>
        <dbReference type="ARBA" id="ARBA00008316"/>
    </source>
</evidence>
<dbReference type="PANTHER" id="PTHR34471">
    <property type="entry name" value="ARGININE REPRESSOR"/>
    <property type="match status" value="1"/>
</dbReference>
<dbReference type="InterPro" id="IPR036251">
    <property type="entry name" value="Arg_repress_C_sf"/>
</dbReference>
<evidence type="ECO:0000256" key="7">
    <source>
        <dbReference type="HAMAP-Rule" id="MF_00173"/>
    </source>
</evidence>
<comment type="function">
    <text evidence="7">Regulates arginine biosynthesis genes.</text>
</comment>
<dbReference type="GO" id="GO:1900079">
    <property type="term" value="P:regulation of arginine biosynthetic process"/>
    <property type="evidence" value="ECO:0007669"/>
    <property type="project" value="UniProtKB-UniRule"/>
</dbReference>
<dbReference type="Proteomes" id="UP000824102">
    <property type="component" value="Unassembled WGS sequence"/>
</dbReference>
<dbReference type="HAMAP" id="MF_00173">
    <property type="entry name" value="Arg_repressor"/>
    <property type="match status" value="1"/>
</dbReference>
<keyword evidence="7" id="KW-0678">Repressor</keyword>
<organism evidence="10 11">
    <name type="scientific">Candidatus Gallimonas intestinavium</name>
    <dbReference type="NCBI Taxonomy" id="2838603"/>
    <lineage>
        <taxon>Bacteria</taxon>
        <taxon>Bacillati</taxon>
        <taxon>Bacillota</taxon>
        <taxon>Clostridia</taxon>
        <taxon>Candidatus Gallimonas</taxon>
    </lineage>
</organism>
<dbReference type="GO" id="GO:0034618">
    <property type="term" value="F:arginine binding"/>
    <property type="evidence" value="ECO:0007669"/>
    <property type="project" value="InterPro"/>
</dbReference>
<keyword evidence="7" id="KW-0028">Amino-acid biosynthesis</keyword>
<name>A0A9D2JZJ1_9FIRM</name>
<comment type="subcellular location">
    <subcellularLocation>
        <location evidence="1 7">Cytoplasm</location>
    </subcellularLocation>
</comment>
<dbReference type="Gene3D" id="3.30.1360.40">
    <property type="match status" value="1"/>
</dbReference>
<evidence type="ECO:0000256" key="6">
    <source>
        <dbReference type="ARBA" id="ARBA00023163"/>
    </source>
</evidence>
<keyword evidence="4 7" id="KW-0805">Transcription regulation</keyword>
<feature type="domain" description="Arginine repressor DNA-binding" evidence="8">
    <location>
        <begin position="2"/>
        <end position="63"/>
    </location>
</feature>
<dbReference type="InterPro" id="IPR020900">
    <property type="entry name" value="Arg_repress_DNA-bd"/>
</dbReference>
<dbReference type="SUPFAM" id="SSF46785">
    <property type="entry name" value="Winged helix' DNA-binding domain"/>
    <property type="match status" value="1"/>
</dbReference>
<evidence type="ECO:0000313" key="10">
    <source>
        <dbReference type="EMBL" id="HIZ73071.1"/>
    </source>
</evidence>
<sequence>MLRNARHNKILELIEEKEIETQEELCKELAAAHFSVTQATVSRDVRELRLFKVAGTKKRYRYAAIGKGEEELSDKMRSLFRAGIESIQTVGNIVVTKTLNGNGANAGVIIDMLKYEEVVGSIAGDDTVFSLCRTAEDAEAVRGRLERLAGN</sequence>
<keyword evidence="7" id="KW-0055">Arginine biosynthesis</keyword>
<dbReference type="GO" id="GO:0051259">
    <property type="term" value="P:protein complex oligomerization"/>
    <property type="evidence" value="ECO:0007669"/>
    <property type="project" value="InterPro"/>
</dbReference>
<evidence type="ECO:0000256" key="5">
    <source>
        <dbReference type="ARBA" id="ARBA00023125"/>
    </source>
</evidence>
<evidence type="ECO:0000256" key="1">
    <source>
        <dbReference type="ARBA" id="ARBA00004496"/>
    </source>
</evidence>
<keyword evidence="5 7" id="KW-0238">DNA-binding</keyword>
<dbReference type="GO" id="GO:0005737">
    <property type="term" value="C:cytoplasm"/>
    <property type="evidence" value="ECO:0007669"/>
    <property type="project" value="UniProtKB-SubCell"/>
</dbReference>
<dbReference type="Pfam" id="PF02863">
    <property type="entry name" value="Arg_repressor_C"/>
    <property type="match status" value="1"/>
</dbReference>
<dbReference type="InterPro" id="IPR036388">
    <property type="entry name" value="WH-like_DNA-bd_sf"/>
</dbReference>
<accession>A0A9D2JZJ1</accession>
<dbReference type="EMBL" id="DXBB01000078">
    <property type="protein sequence ID" value="HIZ73071.1"/>
    <property type="molecule type" value="Genomic_DNA"/>
</dbReference>
<keyword evidence="6 7" id="KW-0804">Transcription</keyword>
<keyword evidence="3 7" id="KW-0963">Cytoplasm</keyword>
<comment type="caution">
    <text evidence="10">The sequence shown here is derived from an EMBL/GenBank/DDBJ whole genome shotgun (WGS) entry which is preliminary data.</text>
</comment>
<gene>
    <name evidence="7" type="primary">argR</name>
    <name evidence="10" type="ORF">H9964_05790</name>
</gene>
<comment type="similarity">
    <text evidence="2 7">Belongs to the ArgR family.</text>
</comment>
<dbReference type="InterPro" id="IPR001669">
    <property type="entry name" value="Arg_repress"/>
</dbReference>
<evidence type="ECO:0000256" key="4">
    <source>
        <dbReference type="ARBA" id="ARBA00023015"/>
    </source>
</evidence>
<dbReference type="GO" id="GO:0006526">
    <property type="term" value="P:L-arginine biosynthetic process"/>
    <property type="evidence" value="ECO:0007669"/>
    <property type="project" value="UniProtKB-KW"/>
</dbReference>
<proteinExistence type="inferred from homology"/>